<dbReference type="STRING" id="1115515.EV102420_21_00350"/>
<feature type="region of interest" description="Disordered" evidence="1">
    <location>
        <begin position="1"/>
        <end position="45"/>
    </location>
</feature>
<evidence type="ECO:0000256" key="1">
    <source>
        <dbReference type="SAM" id="MobiDB-lite"/>
    </source>
</evidence>
<reference evidence="2 3" key="1">
    <citation type="submission" date="2014-09" db="EMBL/GenBank/DDBJ databases">
        <title>Whole genome shotgun sequence of Escherichia vulneris NBRC 102420.</title>
        <authorList>
            <person name="Yoshida Y."/>
            <person name="Hosoyama A."/>
            <person name="Tsuchikane K."/>
            <person name="Ohji S."/>
            <person name="Ichikawa N."/>
            <person name="Kimura A."/>
            <person name="Yamazoe A."/>
            <person name="Ezaki T."/>
            <person name="Fujita N."/>
        </authorList>
    </citation>
    <scope>NUCLEOTIDE SEQUENCE [LARGE SCALE GENOMIC DNA]</scope>
    <source>
        <strain evidence="2 3">NBRC 102420</strain>
    </source>
</reference>
<proteinExistence type="predicted"/>
<name>A0A090V3X2_PSEVU</name>
<evidence type="ECO:0000313" key="2">
    <source>
        <dbReference type="EMBL" id="GAL59600.1"/>
    </source>
</evidence>
<gene>
    <name evidence="2" type="ORF">EV102420_21_00350</name>
</gene>
<dbReference type="AlphaFoldDB" id="A0A090V3X2"/>
<dbReference type="Proteomes" id="UP000029462">
    <property type="component" value="Unassembled WGS sequence"/>
</dbReference>
<dbReference type="GeneID" id="88817254"/>
<protein>
    <submittedName>
        <fullName evidence="2">Uncharacterized protein</fullName>
    </submittedName>
</protein>
<accession>A0A090V3X2</accession>
<sequence length="45" mass="5091">MTDNYASPLKAEETKPVKDNPAKQGELPRKRDDSQDDQKDPFQAS</sequence>
<feature type="compositionally biased region" description="Basic and acidic residues" evidence="1">
    <location>
        <begin position="10"/>
        <end position="45"/>
    </location>
</feature>
<comment type="caution">
    <text evidence="2">The sequence shown here is derived from an EMBL/GenBank/DDBJ whole genome shotgun (WGS) entry which is preliminary data.</text>
</comment>
<evidence type="ECO:0000313" key="3">
    <source>
        <dbReference type="Proteomes" id="UP000029462"/>
    </source>
</evidence>
<dbReference type="RefSeq" id="WP_165570671.1">
    <property type="nucleotide sequence ID" value="NZ_BBMZ01000021.1"/>
</dbReference>
<organism evidence="2 3">
    <name type="scientific">Pseudescherichia vulneris NBRC 102420</name>
    <dbReference type="NCBI Taxonomy" id="1115515"/>
    <lineage>
        <taxon>Bacteria</taxon>
        <taxon>Pseudomonadati</taxon>
        <taxon>Pseudomonadota</taxon>
        <taxon>Gammaproteobacteria</taxon>
        <taxon>Enterobacterales</taxon>
        <taxon>Enterobacteriaceae</taxon>
        <taxon>Pseudescherichia</taxon>
    </lineage>
</organism>
<keyword evidence="3" id="KW-1185">Reference proteome</keyword>
<dbReference type="EMBL" id="BBMZ01000021">
    <property type="protein sequence ID" value="GAL59600.1"/>
    <property type="molecule type" value="Genomic_DNA"/>
</dbReference>